<dbReference type="AlphaFoldDB" id="M5G5G9"/>
<organism evidence="1 2">
    <name type="scientific">Dacryopinax primogenitus (strain DJM 731)</name>
    <name type="common">Brown rot fungus</name>
    <dbReference type="NCBI Taxonomy" id="1858805"/>
    <lineage>
        <taxon>Eukaryota</taxon>
        <taxon>Fungi</taxon>
        <taxon>Dikarya</taxon>
        <taxon>Basidiomycota</taxon>
        <taxon>Agaricomycotina</taxon>
        <taxon>Dacrymycetes</taxon>
        <taxon>Dacrymycetales</taxon>
        <taxon>Dacrymycetaceae</taxon>
        <taxon>Dacryopinax</taxon>
    </lineage>
</organism>
<reference evidence="1 2" key="1">
    <citation type="journal article" date="2012" name="Science">
        <title>The Paleozoic origin of enzymatic lignin decomposition reconstructed from 31 fungal genomes.</title>
        <authorList>
            <person name="Floudas D."/>
            <person name="Binder M."/>
            <person name="Riley R."/>
            <person name="Barry K."/>
            <person name="Blanchette R.A."/>
            <person name="Henrissat B."/>
            <person name="Martinez A.T."/>
            <person name="Otillar R."/>
            <person name="Spatafora J.W."/>
            <person name="Yadav J.S."/>
            <person name="Aerts A."/>
            <person name="Benoit I."/>
            <person name="Boyd A."/>
            <person name="Carlson A."/>
            <person name="Copeland A."/>
            <person name="Coutinho P.M."/>
            <person name="de Vries R.P."/>
            <person name="Ferreira P."/>
            <person name="Findley K."/>
            <person name="Foster B."/>
            <person name="Gaskell J."/>
            <person name="Glotzer D."/>
            <person name="Gorecki P."/>
            <person name="Heitman J."/>
            <person name="Hesse C."/>
            <person name="Hori C."/>
            <person name="Igarashi K."/>
            <person name="Jurgens J.A."/>
            <person name="Kallen N."/>
            <person name="Kersten P."/>
            <person name="Kohler A."/>
            <person name="Kuees U."/>
            <person name="Kumar T.K.A."/>
            <person name="Kuo A."/>
            <person name="LaButti K."/>
            <person name="Larrondo L.F."/>
            <person name="Lindquist E."/>
            <person name="Ling A."/>
            <person name="Lombard V."/>
            <person name="Lucas S."/>
            <person name="Lundell T."/>
            <person name="Martin R."/>
            <person name="McLaughlin D.J."/>
            <person name="Morgenstern I."/>
            <person name="Morin E."/>
            <person name="Murat C."/>
            <person name="Nagy L.G."/>
            <person name="Nolan M."/>
            <person name="Ohm R.A."/>
            <person name="Patyshakuliyeva A."/>
            <person name="Rokas A."/>
            <person name="Ruiz-Duenas F.J."/>
            <person name="Sabat G."/>
            <person name="Salamov A."/>
            <person name="Samejima M."/>
            <person name="Schmutz J."/>
            <person name="Slot J.C."/>
            <person name="St John F."/>
            <person name="Stenlid J."/>
            <person name="Sun H."/>
            <person name="Sun S."/>
            <person name="Syed K."/>
            <person name="Tsang A."/>
            <person name="Wiebenga A."/>
            <person name="Young D."/>
            <person name="Pisabarro A."/>
            <person name="Eastwood D.C."/>
            <person name="Martin F."/>
            <person name="Cullen D."/>
            <person name="Grigoriev I.V."/>
            <person name="Hibbett D.S."/>
        </authorList>
    </citation>
    <scope>NUCLEOTIDE SEQUENCE [LARGE SCALE GENOMIC DNA]</scope>
    <source>
        <strain evidence="1 2">DJM-731 SS1</strain>
    </source>
</reference>
<dbReference type="GeneID" id="63689530"/>
<dbReference type="Proteomes" id="UP000030653">
    <property type="component" value="Unassembled WGS sequence"/>
</dbReference>
<protein>
    <submittedName>
        <fullName evidence="1">Uncharacterized protein</fullName>
    </submittedName>
</protein>
<feature type="non-terminal residue" evidence="1">
    <location>
        <position position="1"/>
    </location>
</feature>
<proteinExistence type="predicted"/>
<keyword evidence="2" id="KW-1185">Reference proteome</keyword>
<feature type="non-terminal residue" evidence="1">
    <location>
        <position position="67"/>
    </location>
</feature>
<dbReference type="STRING" id="1858805.M5G5G9"/>
<evidence type="ECO:0000313" key="2">
    <source>
        <dbReference type="Proteomes" id="UP000030653"/>
    </source>
</evidence>
<accession>M5G5G9</accession>
<dbReference type="RefSeq" id="XP_040627959.1">
    <property type="nucleotide sequence ID" value="XM_040774468.1"/>
</dbReference>
<evidence type="ECO:0000313" key="1">
    <source>
        <dbReference type="EMBL" id="EJU01062.1"/>
    </source>
</evidence>
<sequence>IYGSNNITPTFHWTMHMPMQIRHFGPVHRCWTFLFKRLNKVLKMINTSGHKGGVVEVTFAREFKREI</sequence>
<dbReference type="EMBL" id="JH795865">
    <property type="protein sequence ID" value="EJU01062.1"/>
    <property type="molecule type" value="Genomic_DNA"/>
</dbReference>
<gene>
    <name evidence="1" type="ORF">DACRYDRAFT_39912</name>
</gene>
<dbReference type="HOGENOM" id="CLU_193382_0_0_1"/>
<name>M5G5G9_DACPD</name>
<dbReference type="OrthoDB" id="3247418at2759"/>